<evidence type="ECO:0000256" key="2">
    <source>
        <dbReference type="ARBA" id="ARBA00022516"/>
    </source>
</evidence>
<evidence type="ECO:0000256" key="4">
    <source>
        <dbReference type="ARBA" id="ARBA00023098"/>
    </source>
</evidence>
<keyword evidence="9" id="KW-1185">Reference proteome</keyword>
<dbReference type="SUPFAM" id="SSF69593">
    <property type="entry name" value="Glycerol-3-phosphate (1)-acyltransferase"/>
    <property type="match status" value="1"/>
</dbReference>
<keyword evidence="6" id="KW-0812">Transmembrane</keyword>
<keyword evidence="3 8" id="KW-0808">Transferase</keyword>
<keyword evidence="2" id="KW-0444">Lipid biosynthesis</keyword>
<name>A0A6M1T1W0_9BACT</name>
<accession>A0A6M1T1W0</accession>
<dbReference type="GO" id="GO:0003841">
    <property type="term" value="F:1-acylglycerol-3-phosphate O-acyltransferase activity"/>
    <property type="evidence" value="ECO:0007669"/>
    <property type="project" value="TreeGrafter"/>
</dbReference>
<dbReference type="CDD" id="cd07989">
    <property type="entry name" value="LPLAT_AGPAT-like"/>
    <property type="match status" value="1"/>
</dbReference>
<evidence type="ECO:0000256" key="3">
    <source>
        <dbReference type="ARBA" id="ARBA00022679"/>
    </source>
</evidence>
<feature type="domain" description="Phospholipid/glycerol acyltransferase" evidence="7">
    <location>
        <begin position="74"/>
        <end position="186"/>
    </location>
</feature>
<keyword evidence="4" id="KW-0443">Lipid metabolism</keyword>
<dbReference type="RefSeq" id="WP_165267242.1">
    <property type="nucleotide sequence ID" value="NZ_JAALLS010000006.1"/>
</dbReference>
<feature type="transmembrane region" description="Helical" evidence="6">
    <location>
        <begin position="12"/>
        <end position="34"/>
    </location>
</feature>
<dbReference type="EMBL" id="JAALLS010000006">
    <property type="protein sequence ID" value="NGP87979.1"/>
    <property type="molecule type" value="Genomic_DNA"/>
</dbReference>
<dbReference type="GO" id="GO:0006654">
    <property type="term" value="P:phosphatidic acid biosynthetic process"/>
    <property type="evidence" value="ECO:0007669"/>
    <property type="project" value="TreeGrafter"/>
</dbReference>
<reference evidence="8 9" key="1">
    <citation type="submission" date="2020-02" db="EMBL/GenBank/DDBJ databases">
        <title>Aliifodinibius halophilus 2W32, complete genome.</title>
        <authorList>
            <person name="Li Y."/>
            <person name="Wu S."/>
        </authorList>
    </citation>
    <scope>NUCLEOTIDE SEQUENCE [LARGE SCALE GENOMIC DNA]</scope>
    <source>
        <strain evidence="8 9">2W32</strain>
    </source>
</reference>
<comment type="pathway">
    <text evidence="1">Lipid metabolism.</text>
</comment>
<dbReference type="Pfam" id="PF01553">
    <property type="entry name" value="Acyltransferase"/>
    <property type="match status" value="1"/>
</dbReference>
<keyword evidence="6" id="KW-0472">Membrane</keyword>
<keyword evidence="5 8" id="KW-0012">Acyltransferase</keyword>
<proteinExistence type="predicted"/>
<dbReference type="PANTHER" id="PTHR10434">
    <property type="entry name" value="1-ACYL-SN-GLYCEROL-3-PHOSPHATE ACYLTRANSFERASE"/>
    <property type="match status" value="1"/>
</dbReference>
<dbReference type="SMART" id="SM00563">
    <property type="entry name" value="PlsC"/>
    <property type="match status" value="1"/>
</dbReference>
<evidence type="ECO:0000256" key="6">
    <source>
        <dbReference type="SAM" id="Phobius"/>
    </source>
</evidence>
<evidence type="ECO:0000256" key="5">
    <source>
        <dbReference type="ARBA" id="ARBA00023315"/>
    </source>
</evidence>
<sequence>MIQSIRALLRLVLFFIVSLATVLLVAIGNVLITLVSDKWAVRWKNIVIKSWAWITGIVVGLKLTVKGTPPKPPFFLVSNHLSYIDVIPLWRYLDATFVAKSEIQSWPFFGWATKTLGVLFINRELKRDVKRMNDKISDVISANQGVIIFPEGTSTKGAKVESFNAPLLQYPAVTRMPVDYATITYESTNPDKPAHLNICWWGDMEFFPHFWELLKLKSFKATITFGEQSVSSSNRKILADELKKEVNRNFSPVIFEED</sequence>
<evidence type="ECO:0000259" key="7">
    <source>
        <dbReference type="SMART" id="SM00563"/>
    </source>
</evidence>
<evidence type="ECO:0000313" key="9">
    <source>
        <dbReference type="Proteomes" id="UP000479132"/>
    </source>
</evidence>
<dbReference type="AlphaFoldDB" id="A0A6M1T1W0"/>
<gene>
    <name evidence="8" type="ORF">G3569_06410</name>
</gene>
<dbReference type="Proteomes" id="UP000479132">
    <property type="component" value="Unassembled WGS sequence"/>
</dbReference>
<dbReference type="InterPro" id="IPR002123">
    <property type="entry name" value="Plipid/glycerol_acylTrfase"/>
</dbReference>
<organism evidence="8 9">
    <name type="scientific">Fodinibius halophilus</name>
    <dbReference type="NCBI Taxonomy" id="1736908"/>
    <lineage>
        <taxon>Bacteria</taxon>
        <taxon>Pseudomonadati</taxon>
        <taxon>Balneolota</taxon>
        <taxon>Balneolia</taxon>
        <taxon>Balneolales</taxon>
        <taxon>Balneolaceae</taxon>
        <taxon>Fodinibius</taxon>
    </lineage>
</organism>
<evidence type="ECO:0000256" key="1">
    <source>
        <dbReference type="ARBA" id="ARBA00005189"/>
    </source>
</evidence>
<keyword evidence="6" id="KW-1133">Transmembrane helix</keyword>
<comment type="caution">
    <text evidence="8">The sequence shown here is derived from an EMBL/GenBank/DDBJ whole genome shotgun (WGS) entry which is preliminary data.</text>
</comment>
<dbReference type="PANTHER" id="PTHR10434:SF64">
    <property type="entry name" value="1-ACYL-SN-GLYCEROL-3-PHOSPHATE ACYLTRANSFERASE-RELATED"/>
    <property type="match status" value="1"/>
</dbReference>
<protein>
    <submittedName>
        <fullName evidence="8">1-acyl-sn-glycerol-3-phosphate acyltransferase</fullName>
    </submittedName>
</protein>
<evidence type="ECO:0000313" key="8">
    <source>
        <dbReference type="EMBL" id="NGP87979.1"/>
    </source>
</evidence>